<keyword evidence="9 18" id="KW-0630">Potassium</keyword>
<keyword evidence="12 17" id="KW-0456">Lyase</keyword>
<gene>
    <name evidence="18" type="primary">nnrE</name>
    <name evidence="17" type="synonym">nnrD</name>
    <name evidence="22" type="ORF">HLH21_08270</name>
</gene>
<comment type="catalytic activity">
    <reaction evidence="2 18 19">
        <text>(6R)-NADPHX = (6S)-NADPHX</text>
        <dbReference type="Rhea" id="RHEA:32227"/>
        <dbReference type="ChEBI" id="CHEBI:64076"/>
        <dbReference type="ChEBI" id="CHEBI:64077"/>
        <dbReference type="EC" id="5.1.99.6"/>
    </reaction>
</comment>
<dbReference type="PROSITE" id="PS01050">
    <property type="entry name" value="YJEF_C_2"/>
    <property type="match status" value="1"/>
</dbReference>
<keyword evidence="10 17" id="KW-0520">NAD</keyword>
<dbReference type="GO" id="GO:0046872">
    <property type="term" value="F:metal ion binding"/>
    <property type="evidence" value="ECO:0007669"/>
    <property type="project" value="UniProtKB-UniRule"/>
</dbReference>
<evidence type="ECO:0000256" key="11">
    <source>
        <dbReference type="ARBA" id="ARBA00023235"/>
    </source>
</evidence>
<organism evidence="22 23">
    <name type="scientific">Gluconacetobacter johannae</name>
    <dbReference type="NCBI Taxonomy" id="112140"/>
    <lineage>
        <taxon>Bacteria</taxon>
        <taxon>Pseudomonadati</taxon>
        <taxon>Pseudomonadota</taxon>
        <taxon>Alphaproteobacteria</taxon>
        <taxon>Acetobacterales</taxon>
        <taxon>Acetobacteraceae</taxon>
        <taxon>Gluconacetobacter</taxon>
    </lineage>
</organism>
<comment type="caution">
    <text evidence="18">Lacks conserved residue(s) required for the propagation of feature annotation.</text>
</comment>
<feature type="binding site" evidence="18">
    <location>
        <position position="62"/>
    </location>
    <ligand>
        <name>K(+)</name>
        <dbReference type="ChEBI" id="CHEBI:29103"/>
    </ligand>
</feature>
<comment type="subunit">
    <text evidence="17">Homotetramer.</text>
</comment>
<feature type="binding site" evidence="17">
    <location>
        <position position="353"/>
    </location>
    <ligand>
        <name>(6S)-NADPHX</name>
        <dbReference type="ChEBI" id="CHEBI:64076"/>
    </ligand>
</feature>
<evidence type="ECO:0000256" key="9">
    <source>
        <dbReference type="ARBA" id="ARBA00022958"/>
    </source>
</evidence>
<dbReference type="SUPFAM" id="SSF64153">
    <property type="entry name" value="YjeF N-terminal domain-like"/>
    <property type="match status" value="1"/>
</dbReference>
<comment type="catalytic activity">
    <reaction evidence="15 17 19">
        <text>(6S)-NADHX + ADP = AMP + phosphate + NADH + H(+)</text>
        <dbReference type="Rhea" id="RHEA:32223"/>
        <dbReference type="ChEBI" id="CHEBI:15378"/>
        <dbReference type="ChEBI" id="CHEBI:43474"/>
        <dbReference type="ChEBI" id="CHEBI:57945"/>
        <dbReference type="ChEBI" id="CHEBI:64074"/>
        <dbReference type="ChEBI" id="CHEBI:456215"/>
        <dbReference type="ChEBI" id="CHEBI:456216"/>
        <dbReference type="EC" id="4.2.1.136"/>
    </reaction>
</comment>
<comment type="similarity">
    <text evidence="4 19">In the C-terminal section; belongs to the NnrD/CARKD family.</text>
</comment>
<dbReference type="Gene3D" id="3.40.50.10260">
    <property type="entry name" value="YjeF N-terminal domain"/>
    <property type="match status" value="1"/>
</dbReference>
<comment type="similarity">
    <text evidence="17">Belongs to the NnrD/CARKD family.</text>
</comment>
<evidence type="ECO:0000256" key="16">
    <source>
        <dbReference type="ARBA" id="ARBA00049209"/>
    </source>
</evidence>
<evidence type="ECO:0000256" key="12">
    <source>
        <dbReference type="ARBA" id="ARBA00023239"/>
    </source>
</evidence>
<dbReference type="RefSeq" id="WP_182943172.1">
    <property type="nucleotide sequence ID" value="NZ_JABEQH010000009.1"/>
</dbReference>
<dbReference type="EC" id="4.2.1.136" evidence="19"/>
<dbReference type="InterPro" id="IPR029056">
    <property type="entry name" value="Ribokinase-like"/>
</dbReference>
<dbReference type="SUPFAM" id="SSF53613">
    <property type="entry name" value="Ribokinase-like"/>
    <property type="match status" value="1"/>
</dbReference>
<feature type="binding site" evidence="18">
    <location>
        <position position="153"/>
    </location>
    <ligand>
        <name>K(+)</name>
        <dbReference type="ChEBI" id="CHEBI:29103"/>
    </ligand>
</feature>
<comment type="function">
    <text evidence="14 19">Bifunctional enzyme that catalyzes the epimerization of the S- and R-forms of NAD(P)HX and the dehydration of the S-form of NAD(P)HX at the expense of ADP, which is converted to AMP. This allows the repair of both epimers of NAD(P)HX, a damaged form of NAD(P)H that is a result of enzymatic or heat-dependent hydration.</text>
</comment>
<accession>A0A7W4J7A5</accession>
<dbReference type="InterPro" id="IPR004443">
    <property type="entry name" value="YjeF_N_dom"/>
</dbReference>
<feature type="binding site" evidence="18">
    <location>
        <begin position="125"/>
        <end position="131"/>
    </location>
    <ligand>
        <name>(6S)-NADPHX</name>
        <dbReference type="ChEBI" id="CHEBI:64076"/>
    </ligand>
</feature>
<dbReference type="Pfam" id="PF01256">
    <property type="entry name" value="Carb_kinase"/>
    <property type="match status" value="1"/>
</dbReference>
<dbReference type="PROSITE" id="PS51383">
    <property type="entry name" value="YJEF_C_3"/>
    <property type="match status" value="1"/>
</dbReference>
<evidence type="ECO:0000256" key="10">
    <source>
        <dbReference type="ARBA" id="ARBA00023027"/>
    </source>
</evidence>
<evidence type="ECO:0000313" key="23">
    <source>
        <dbReference type="Proteomes" id="UP000561066"/>
    </source>
</evidence>
<keyword evidence="23" id="KW-1185">Reference proteome</keyword>
<dbReference type="PIRSF" id="PIRSF017184">
    <property type="entry name" value="Nnr"/>
    <property type="match status" value="1"/>
</dbReference>
<keyword evidence="8 17" id="KW-0521">NADP</keyword>
<dbReference type="CDD" id="cd01171">
    <property type="entry name" value="YXKO-related"/>
    <property type="match status" value="1"/>
</dbReference>
<dbReference type="GO" id="GO:0052856">
    <property type="term" value="F:NAD(P)HX epimerase activity"/>
    <property type="evidence" value="ECO:0007669"/>
    <property type="project" value="UniProtKB-UniRule"/>
</dbReference>
<feature type="binding site" evidence="17">
    <location>
        <position position="249"/>
    </location>
    <ligand>
        <name>(6S)-NADPHX</name>
        <dbReference type="ChEBI" id="CHEBI:64076"/>
    </ligand>
</feature>
<comment type="caution">
    <text evidence="22">The sequence shown here is derived from an EMBL/GenBank/DDBJ whole genome shotgun (WGS) entry which is preliminary data.</text>
</comment>
<feature type="domain" description="YjeF C-terminal" evidence="20">
    <location>
        <begin position="215"/>
        <end position="482"/>
    </location>
</feature>
<evidence type="ECO:0000256" key="15">
    <source>
        <dbReference type="ARBA" id="ARBA00048238"/>
    </source>
</evidence>
<keyword evidence="5 18" id="KW-0479">Metal-binding</keyword>
<dbReference type="EMBL" id="JABEQH010000009">
    <property type="protein sequence ID" value="MBB2175924.1"/>
    <property type="molecule type" value="Genomic_DNA"/>
</dbReference>
<feature type="binding site" evidence="17">
    <location>
        <position position="415"/>
    </location>
    <ligand>
        <name>AMP</name>
        <dbReference type="ChEBI" id="CHEBI:456215"/>
    </ligand>
</feature>
<comment type="function">
    <text evidence="17">Catalyzes the dehydration of the S-form of NAD(P)HX at the expense of ADP, which is converted to AMP. Together with NAD(P)HX epimerase, which catalyzes the epimerization of the S- and R-forms, the enzyme allows the repair of both epimers of NAD(P)HX, a damaged form of NAD(P)H that is a result of enzymatic or heat-dependent hydration.</text>
</comment>
<feature type="binding site" evidence="17">
    <location>
        <position position="416"/>
    </location>
    <ligand>
        <name>(6S)-NADPHX</name>
        <dbReference type="ChEBI" id="CHEBI:64076"/>
    </ligand>
</feature>
<evidence type="ECO:0000256" key="5">
    <source>
        <dbReference type="ARBA" id="ARBA00022723"/>
    </source>
</evidence>
<evidence type="ECO:0000313" key="22">
    <source>
        <dbReference type="EMBL" id="MBB2175924.1"/>
    </source>
</evidence>
<evidence type="ECO:0000256" key="4">
    <source>
        <dbReference type="ARBA" id="ARBA00009524"/>
    </source>
</evidence>
<dbReference type="InterPro" id="IPR000631">
    <property type="entry name" value="CARKD"/>
</dbReference>
<dbReference type="Gene3D" id="3.40.1190.20">
    <property type="match status" value="1"/>
</dbReference>
<comment type="catalytic activity">
    <reaction evidence="16 17 19">
        <text>(6S)-NADPHX + ADP = AMP + phosphate + NADPH + H(+)</text>
        <dbReference type="Rhea" id="RHEA:32235"/>
        <dbReference type="ChEBI" id="CHEBI:15378"/>
        <dbReference type="ChEBI" id="CHEBI:43474"/>
        <dbReference type="ChEBI" id="CHEBI:57783"/>
        <dbReference type="ChEBI" id="CHEBI:64076"/>
        <dbReference type="ChEBI" id="CHEBI:456215"/>
        <dbReference type="ChEBI" id="CHEBI:456216"/>
        <dbReference type="EC" id="4.2.1.136"/>
    </reaction>
</comment>
<comment type="similarity">
    <text evidence="3 19">In the N-terminal section; belongs to the NnrE/AIBP family.</text>
</comment>
<feature type="binding site" evidence="18">
    <location>
        <position position="150"/>
    </location>
    <ligand>
        <name>(6S)-NADPHX</name>
        <dbReference type="ChEBI" id="CHEBI:64076"/>
    </ligand>
</feature>
<keyword evidence="13" id="KW-0511">Multifunctional enzyme</keyword>
<comment type="similarity">
    <text evidence="18">Belongs to the NnrE/AIBP family.</text>
</comment>
<feature type="binding site" evidence="18">
    <location>
        <position position="121"/>
    </location>
    <ligand>
        <name>K(+)</name>
        <dbReference type="ChEBI" id="CHEBI:29103"/>
    </ligand>
</feature>
<evidence type="ECO:0000256" key="1">
    <source>
        <dbReference type="ARBA" id="ARBA00000013"/>
    </source>
</evidence>
<evidence type="ECO:0000256" key="3">
    <source>
        <dbReference type="ARBA" id="ARBA00006001"/>
    </source>
</evidence>
<dbReference type="NCBIfam" id="TIGR00197">
    <property type="entry name" value="yjeF_nterm"/>
    <property type="match status" value="1"/>
</dbReference>
<dbReference type="GO" id="GO:0005524">
    <property type="term" value="F:ATP binding"/>
    <property type="evidence" value="ECO:0007669"/>
    <property type="project" value="UniProtKB-UniRule"/>
</dbReference>
<dbReference type="InterPro" id="IPR036652">
    <property type="entry name" value="YjeF_N_dom_sf"/>
</dbReference>
<comment type="cofactor">
    <cofactor evidence="18 19">
        <name>K(+)</name>
        <dbReference type="ChEBI" id="CHEBI:29103"/>
    </cofactor>
    <text evidence="18 19">Binds 1 potassium ion per subunit.</text>
</comment>
<dbReference type="PANTHER" id="PTHR12592">
    <property type="entry name" value="ATP-DEPENDENT (S)-NAD(P)H-HYDRATE DEHYDRATASE FAMILY MEMBER"/>
    <property type="match status" value="1"/>
</dbReference>
<dbReference type="GO" id="GO:0046496">
    <property type="term" value="P:nicotinamide nucleotide metabolic process"/>
    <property type="evidence" value="ECO:0007669"/>
    <property type="project" value="UniProtKB-UniRule"/>
</dbReference>
<keyword evidence="11 18" id="KW-0413">Isomerase</keyword>
<dbReference type="PROSITE" id="PS51385">
    <property type="entry name" value="YJEF_N"/>
    <property type="match status" value="1"/>
</dbReference>
<dbReference type="HAMAP" id="MF_01965">
    <property type="entry name" value="NADHX_dehydratase"/>
    <property type="match status" value="1"/>
</dbReference>
<feature type="domain" description="YjeF N-terminal" evidence="21">
    <location>
        <begin position="16"/>
        <end position="207"/>
    </location>
</feature>
<name>A0A7W4J7A5_9PROT</name>
<dbReference type="AlphaFoldDB" id="A0A7W4J7A5"/>
<keyword evidence="7 17" id="KW-0067">ATP-binding</keyword>
<evidence type="ECO:0000256" key="2">
    <source>
        <dbReference type="ARBA" id="ARBA00000909"/>
    </source>
</evidence>
<evidence type="ECO:0000256" key="19">
    <source>
        <dbReference type="PIRNR" id="PIRNR017184"/>
    </source>
</evidence>
<evidence type="ECO:0000256" key="17">
    <source>
        <dbReference type="HAMAP-Rule" id="MF_01965"/>
    </source>
</evidence>
<evidence type="ECO:0000256" key="13">
    <source>
        <dbReference type="ARBA" id="ARBA00023268"/>
    </source>
</evidence>
<evidence type="ECO:0000256" key="14">
    <source>
        <dbReference type="ARBA" id="ARBA00025153"/>
    </source>
</evidence>
<reference evidence="22 23" key="1">
    <citation type="submission" date="2020-04" db="EMBL/GenBank/DDBJ databases">
        <title>Description of novel Gluconacetobacter.</title>
        <authorList>
            <person name="Sombolestani A."/>
        </authorList>
    </citation>
    <scope>NUCLEOTIDE SEQUENCE [LARGE SCALE GENOMIC DNA]</scope>
    <source>
        <strain evidence="22 23">LMG 21312</strain>
    </source>
</reference>
<dbReference type="InterPro" id="IPR030677">
    <property type="entry name" value="Nnr"/>
</dbReference>
<feature type="binding site" evidence="17">
    <location>
        <begin position="386"/>
        <end position="390"/>
    </location>
    <ligand>
        <name>AMP</name>
        <dbReference type="ChEBI" id="CHEBI:456215"/>
    </ligand>
</feature>
<feature type="binding site" evidence="18">
    <location>
        <begin position="61"/>
        <end position="65"/>
    </location>
    <ligand>
        <name>(6S)-NADPHX</name>
        <dbReference type="ChEBI" id="CHEBI:64076"/>
    </ligand>
</feature>
<evidence type="ECO:0000259" key="21">
    <source>
        <dbReference type="PROSITE" id="PS51385"/>
    </source>
</evidence>
<protein>
    <recommendedName>
        <fullName evidence="19">Bifunctional NAD(P)H-hydrate repair enzyme</fullName>
    </recommendedName>
    <alternativeName>
        <fullName evidence="19">Nicotinamide nucleotide repair protein</fullName>
    </alternativeName>
    <domain>
        <recommendedName>
            <fullName evidence="19">ADP-dependent (S)-NAD(P)H-hydrate dehydratase</fullName>
            <ecNumber evidence="19">4.2.1.136</ecNumber>
        </recommendedName>
        <alternativeName>
            <fullName evidence="19">ADP-dependent NAD(P)HX dehydratase</fullName>
        </alternativeName>
    </domain>
    <domain>
        <recommendedName>
            <fullName evidence="19">NAD(P)H-hydrate epimerase</fullName>
            <ecNumber evidence="19">5.1.99.6</ecNumber>
        </recommendedName>
    </domain>
</protein>
<feature type="binding site" evidence="17">
    <location>
        <position position="307"/>
    </location>
    <ligand>
        <name>(6S)-NADPHX</name>
        <dbReference type="ChEBI" id="CHEBI:64076"/>
    </ligand>
</feature>
<proteinExistence type="inferred from homology"/>
<evidence type="ECO:0000259" key="20">
    <source>
        <dbReference type="PROSITE" id="PS51383"/>
    </source>
</evidence>
<evidence type="ECO:0000256" key="8">
    <source>
        <dbReference type="ARBA" id="ARBA00022857"/>
    </source>
</evidence>
<dbReference type="GO" id="GO:0052855">
    <property type="term" value="F:ADP-dependent NAD(P)H-hydrate dehydratase activity"/>
    <property type="evidence" value="ECO:0007669"/>
    <property type="project" value="UniProtKB-UniRule"/>
</dbReference>
<dbReference type="NCBIfam" id="TIGR00196">
    <property type="entry name" value="yjeF_cterm"/>
    <property type="match status" value="1"/>
</dbReference>
<dbReference type="EC" id="5.1.99.6" evidence="19"/>
<comment type="cofactor">
    <cofactor evidence="17">
        <name>Mg(2+)</name>
        <dbReference type="ChEBI" id="CHEBI:18420"/>
    </cofactor>
</comment>
<evidence type="ECO:0000256" key="6">
    <source>
        <dbReference type="ARBA" id="ARBA00022741"/>
    </source>
</evidence>
<dbReference type="Pfam" id="PF03853">
    <property type="entry name" value="YjeF_N"/>
    <property type="match status" value="1"/>
</dbReference>
<sequence length="482" mass="48978">MDRAGTSLLLPDPAQMALIDAAASRVVPVRDLMEHAGRAVARAVRRHVAPCRVLVLCGPGNNGGDGYVTARRLAEAGWPVAVAALSSPRPGGDAAHAASLWRGPVVPFVAAEAARADLVIDAVFGAGLSRDIDDALARVLAAARRIVAVDMPSGIDGATGAVRGYAPRAEMTVTFVRAKPGHLLLPGRDMLGRLVVADIGMPDSVWDAVTVRTWWNAPGLWQVPEDRVDSHKYTRGVVSICGGASMPGAARLAAAGARAAGAGLVRLAAGGAADLYRLGDPGLVVDGQALEDLLADQRRAVWVCGPGLTLDEVGHALPLLLGAGRAVLADAGAFLLAAGRPDLLRGAAVITPHAGEFARVFGAPGADRLAAARAAAARIGGVVVLKGADTVIAAPDGRAAINRHASTALATAGSGDTLTGVIATMLAAGMEAWQAACAGVWLHGEAGMRAGPWPVAEQFDRHLGAARERAAQLGRQAAPGGP</sequence>
<evidence type="ECO:0000256" key="18">
    <source>
        <dbReference type="HAMAP-Rule" id="MF_01966"/>
    </source>
</evidence>
<dbReference type="PANTHER" id="PTHR12592:SF0">
    <property type="entry name" value="ATP-DEPENDENT (S)-NAD(P)H-HYDRATE DEHYDRATASE"/>
    <property type="match status" value="1"/>
</dbReference>
<dbReference type="Proteomes" id="UP000561066">
    <property type="component" value="Unassembled WGS sequence"/>
</dbReference>
<comment type="catalytic activity">
    <reaction evidence="1 18 19">
        <text>(6R)-NADHX = (6S)-NADHX</text>
        <dbReference type="Rhea" id="RHEA:32215"/>
        <dbReference type="ChEBI" id="CHEBI:64074"/>
        <dbReference type="ChEBI" id="CHEBI:64075"/>
        <dbReference type="EC" id="5.1.99.6"/>
    </reaction>
</comment>
<dbReference type="HAMAP" id="MF_01966">
    <property type="entry name" value="NADHX_epimerase"/>
    <property type="match status" value="1"/>
</dbReference>
<dbReference type="GO" id="GO:0110051">
    <property type="term" value="P:metabolite repair"/>
    <property type="evidence" value="ECO:0007669"/>
    <property type="project" value="TreeGrafter"/>
</dbReference>
<keyword evidence="6 17" id="KW-0547">Nucleotide-binding</keyword>
<evidence type="ECO:0000256" key="7">
    <source>
        <dbReference type="ARBA" id="ARBA00022840"/>
    </source>
</evidence>
<dbReference type="InterPro" id="IPR017953">
    <property type="entry name" value="Carbohydrate_kinase_pred_CS"/>
</dbReference>
<comment type="function">
    <text evidence="18">Catalyzes the epimerization of the S- and R-forms of NAD(P)HX, a damaged form of NAD(P)H that is a result of enzymatic or heat-dependent hydration. This is a prerequisite for the S-specific NAD(P)H-hydrate dehydratase to allow the repair of both epimers of NAD(P)HX.</text>
</comment>